<sequence length="702" mass="74915">MRSDPHFQLQSDLCDLAPSGAHDRHPSRTRPSNQHVRPAVLPSLQHVLRLGSPSYHREVDALFAGLGISAALRREFLPDNSSAHHRTSAGTNLERYYTAGAWHRALQLYAHDYSALRLPAPALGAVGSQAEWRATDAIVRRATGRQPRGRRNTRKAANGAQPLASHATVYNVEQMAHNLSRSPLHDALVRNSEPFWADSSLLNASQIANGTEFWGSDAHLGCVRRRIEHGLRRAARPADQQRQPHRGPVSLAVLGGSISAGSTVSAGRGKGRTYHSKLAHALGATHHDGSLPATGPAYFEHCFRSQLPRHGADLVLVEFSVNIDIQGVAGFERLLRGLLALRPAPAIIVVSSHVWLMADPASGRVVQGACWNHPVTELSSRVDMASSLQARAQRWKDAAHRGDEDAVAALCRHYGVPLVSARAALLDGVRRGALRIPGFMRDCKHPNAQGHTYLAQLALGRILAADRAACAAAPLPAALLPPPLHENGLDDWGDSQCVRGAELALVAASEGFKMTDEGRGKPGLVATRPGARLSLCVPSVPRRWRPSPTAHPRRAGRPPPPLTTLLTLSYLRSWDGMGRAAVNVSGACGLVAPRGPPGSPGGIEYTIDAQQATGPRRGPNVSVAATHQLTLSWRPPSAPPAANEGRTASAPCPSGCRAAVVVLPESSSGRHKFKVLGVLQSSASRRLNGLLTFSLSKVPDAA</sequence>
<evidence type="ECO:0000313" key="2">
    <source>
        <dbReference type="EMBL" id="CAE0592054.1"/>
    </source>
</evidence>
<dbReference type="AlphaFoldDB" id="A0A7S3X282"/>
<organism evidence="2">
    <name type="scientific">Emiliania huxleyi</name>
    <name type="common">Coccolithophore</name>
    <name type="synonym">Pontosphaera huxleyi</name>
    <dbReference type="NCBI Taxonomy" id="2903"/>
    <lineage>
        <taxon>Eukaryota</taxon>
        <taxon>Haptista</taxon>
        <taxon>Haptophyta</taxon>
        <taxon>Prymnesiophyceae</taxon>
        <taxon>Isochrysidales</taxon>
        <taxon>Noelaerhabdaceae</taxon>
        <taxon>Emiliania</taxon>
    </lineage>
</organism>
<proteinExistence type="predicted"/>
<protein>
    <recommendedName>
        <fullName evidence="3">SGNH hydrolase-type esterase domain-containing protein</fullName>
    </recommendedName>
</protein>
<feature type="region of interest" description="Disordered" evidence="1">
    <location>
        <begin position="16"/>
        <end position="38"/>
    </location>
</feature>
<accession>A0A7S3X282</accession>
<evidence type="ECO:0000256" key="1">
    <source>
        <dbReference type="SAM" id="MobiDB-lite"/>
    </source>
</evidence>
<dbReference type="Gene3D" id="3.40.50.1110">
    <property type="entry name" value="SGNH hydrolase"/>
    <property type="match status" value="1"/>
</dbReference>
<dbReference type="InterPro" id="IPR036514">
    <property type="entry name" value="SGNH_hydro_sf"/>
</dbReference>
<gene>
    <name evidence="2" type="ORF">EHUX00137_LOCUS43023</name>
</gene>
<dbReference type="PANTHER" id="PTHR34407">
    <property type="entry name" value="EXPRESSED PROTEIN"/>
    <property type="match status" value="1"/>
</dbReference>
<dbReference type="PANTHER" id="PTHR34407:SF1">
    <property type="entry name" value="SGNH HYDROLASE-TYPE ESTERASE DOMAIN-CONTAINING PROTEIN"/>
    <property type="match status" value="1"/>
</dbReference>
<name>A0A7S3X282_EMIHU</name>
<dbReference type="SUPFAM" id="SSF52266">
    <property type="entry name" value="SGNH hydrolase"/>
    <property type="match status" value="1"/>
</dbReference>
<feature type="region of interest" description="Disordered" evidence="1">
    <location>
        <begin position="541"/>
        <end position="561"/>
    </location>
</feature>
<dbReference type="EMBL" id="HBIR01055257">
    <property type="protein sequence ID" value="CAE0592054.1"/>
    <property type="molecule type" value="Transcribed_RNA"/>
</dbReference>
<evidence type="ECO:0008006" key="3">
    <source>
        <dbReference type="Google" id="ProtNLM"/>
    </source>
</evidence>
<reference evidence="2" key="1">
    <citation type="submission" date="2021-01" db="EMBL/GenBank/DDBJ databases">
        <authorList>
            <person name="Corre E."/>
            <person name="Pelletier E."/>
            <person name="Niang G."/>
            <person name="Scheremetjew M."/>
            <person name="Finn R."/>
            <person name="Kale V."/>
            <person name="Holt S."/>
            <person name="Cochrane G."/>
            <person name="Meng A."/>
            <person name="Brown T."/>
            <person name="Cohen L."/>
        </authorList>
    </citation>
    <scope>NUCLEOTIDE SEQUENCE</scope>
    <source>
        <strain evidence="2">379</strain>
    </source>
</reference>